<dbReference type="Gene3D" id="1.10.10.60">
    <property type="entry name" value="Homeodomain-like"/>
    <property type="match status" value="1"/>
</dbReference>
<keyword evidence="3" id="KW-1185">Reference proteome</keyword>
<feature type="region of interest" description="Disordered" evidence="1">
    <location>
        <begin position="1"/>
        <end position="44"/>
    </location>
</feature>
<dbReference type="PROSITE" id="PS50090">
    <property type="entry name" value="MYB_LIKE"/>
    <property type="match status" value="1"/>
</dbReference>
<feature type="compositionally biased region" description="Basic and acidic residues" evidence="1">
    <location>
        <begin position="20"/>
        <end position="35"/>
    </location>
</feature>
<evidence type="ECO:0000259" key="2">
    <source>
        <dbReference type="PROSITE" id="PS50090"/>
    </source>
</evidence>
<dbReference type="Proteomes" id="UP001652660">
    <property type="component" value="Chromosome 4c"/>
</dbReference>
<evidence type="ECO:0000313" key="4">
    <source>
        <dbReference type="RefSeq" id="XP_071901207.1"/>
    </source>
</evidence>
<dbReference type="InterPro" id="IPR044822">
    <property type="entry name" value="Myb_DNA-bind_4"/>
</dbReference>
<dbReference type="PANTHER" id="PTHR47211">
    <property type="entry name" value="TRIHELIX TRANSCRIPTION FACTOR ASR3"/>
    <property type="match status" value="1"/>
</dbReference>
<evidence type="ECO:0000256" key="1">
    <source>
        <dbReference type="SAM" id="MobiDB-lite"/>
    </source>
</evidence>
<dbReference type="InterPro" id="IPR009057">
    <property type="entry name" value="Homeodomain-like_sf"/>
</dbReference>
<organism evidence="3 4">
    <name type="scientific">Coffea arabica</name>
    <name type="common">Arabian coffee</name>
    <dbReference type="NCBI Taxonomy" id="13443"/>
    <lineage>
        <taxon>Eukaryota</taxon>
        <taxon>Viridiplantae</taxon>
        <taxon>Streptophyta</taxon>
        <taxon>Embryophyta</taxon>
        <taxon>Tracheophyta</taxon>
        <taxon>Spermatophyta</taxon>
        <taxon>Magnoliopsida</taxon>
        <taxon>eudicotyledons</taxon>
        <taxon>Gunneridae</taxon>
        <taxon>Pentapetalae</taxon>
        <taxon>asterids</taxon>
        <taxon>lamiids</taxon>
        <taxon>Gentianales</taxon>
        <taxon>Rubiaceae</taxon>
        <taxon>Ixoroideae</taxon>
        <taxon>Gardenieae complex</taxon>
        <taxon>Bertiereae - Coffeeae clade</taxon>
        <taxon>Coffeeae</taxon>
        <taxon>Coffea</taxon>
    </lineage>
</organism>
<protein>
    <submittedName>
        <fullName evidence="4">Trihelix transcription factor ASR3-like</fullName>
    </submittedName>
</protein>
<dbReference type="SUPFAM" id="SSF46689">
    <property type="entry name" value="Homeodomain-like"/>
    <property type="match status" value="1"/>
</dbReference>
<proteinExistence type="predicted"/>
<name>A0ABM4U1P6_COFAR</name>
<accession>A0ABM4U1P6</accession>
<feature type="region of interest" description="Disordered" evidence="1">
    <location>
        <begin position="226"/>
        <end position="253"/>
    </location>
</feature>
<reference evidence="4" key="1">
    <citation type="submission" date="2025-08" db="UniProtKB">
        <authorList>
            <consortium name="RefSeq"/>
        </authorList>
    </citation>
    <scope>IDENTIFICATION</scope>
    <source>
        <tissue evidence="4">Leaves</tissue>
    </source>
</reference>
<dbReference type="PANTHER" id="PTHR47211:SF3">
    <property type="entry name" value="TRIHELIX TRANSCRIPTION FACTOR ASR3-LIKE"/>
    <property type="match status" value="1"/>
</dbReference>
<sequence>MAPGPNDRLEKATSSASVLDEEHQAVERTNSENKSTRHPRWTKQETLILVEGKNIAESQGRRGRRSSSLFVTGQHEPKWDSVSSYCRLHGVNRGPVQCRKRWSNLVSDFKKIRTWESQVKEEGESFWVMRNDLRREKKLPGHFDREVYAVLNGNSYQAVMGMSVDGREADGTCVADTEDEDEEDVNRGIETGVVFDSGTHARPETLISHLEKCAQGKIFRGPNVQVARESPRSNSPAPMPLSGPAKGKQPGPRFWTRRVSQEDVKRRRLSLDKCEDFNLSQHLIKVLERNNCVLNAQLETQRMNSQLDREQQKAHTDILSSALSKICDAFSRIADKF</sequence>
<dbReference type="RefSeq" id="XP_071901207.1">
    <property type="nucleotide sequence ID" value="XM_072045106.1"/>
</dbReference>
<evidence type="ECO:0000313" key="3">
    <source>
        <dbReference type="Proteomes" id="UP001652660"/>
    </source>
</evidence>
<dbReference type="GeneID" id="113739974"/>
<feature type="domain" description="Myb-like" evidence="2">
    <location>
        <begin position="33"/>
        <end position="106"/>
    </location>
</feature>
<gene>
    <name evidence="4" type="primary">LOC113739974</name>
</gene>
<dbReference type="Pfam" id="PF13837">
    <property type="entry name" value="Myb_DNA-bind_4"/>
    <property type="match status" value="1"/>
</dbReference>
<dbReference type="InterPro" id="IPR001005">
    <property type="entry name" value="SANT/Myb"/>
</dbReference>